<organism evidence="1 2">
    <name type="scientific">Ruficoccus amylovorans</name>
    <dbReference type="NCBI Taxonomy" id="1804625"/>
    <lineage>
        <taxon>Bacteria</taxon>
        <taxon>Pseudomonadati</taxon>
        <taxon>Verrucomicrobiota</taxon>
        <taxon>Opitutia</taxon>
        <taxon>Puniceicoccales</taxon>
        <taxon>Cerasicoccaceae</taxon>
        <taxon>Ruficoccus</taxon>
    </lineage>
</organism>
<gene>
    <name evidence="1" type="ORF">H5P28_07700</name>
</gene>
<reference evidence="1 2" key="1">
    <citation type="submission" date="2020-07" db="EMBL/GenBank/DDBJ databases">
        <authorList>
            <person name="Feng X."/>
        </authorList>
    </citation>
    <scope>NUCLEOTIDE SEQUENCE [LARGE SCALE GENOMIC DNA]</scope>
    <source>
        <strain evidence="1 2">JCM31066</strain>
    </source>
</reference>
<comment type="caution">
    <text evidence="1">The sequence shown here is derived from an EMBL/GenBank/DDBJ whole genome shotgun (WGS) entry which is preliminary data.</text>
</comment>
<dbReference type="EMBL" id="JACHVB010000020">
    <property type="protein sequence ID" value="MBC2594145.1"/>
    <property type="molecule type" value="Genomic_DNA"/>
</dbReference>
<dbReference type="AlphaFoldDB" id="A0A842HCD0"/>
<evidence type="ECO:0000313" key="2">
    <source>
        <dbReference type="Proteomes" id="UP000546464"/>
    </source>
</evidence>
<proteinExistence type="predicted"/>
<name>A0A842HCD0_9BACT</name>
<keyword evidence="2" id="KW-1185">Reference proteome</keyword>
<dbReference type="RefSeq" id="WP_185675127.1">
    <property type="nucleotide sequence ID" value="NZ_JACHVB010000020.1"/>
</dbReference>
<protein>
    <submittedName>
        <fullName evidence="1">Uncharacterized protein</fullName>
    </submittedName>
</protein>
<dbReference type="Proteomes" id="UP000546464">
    <property type="component" value="Unassembled WGS sequence"/>
</dbReference>
<evidence type="ECO:0000313" key="1">
    <source>
        <dbReference type="EMBL" id="MBC2594145.1"/>
    </source>
</evidence>
<accession>A0A842HCD0</accession>
<sequence length="105" mass="11984">MYHTTDRSGVTDINPSDEKLKELLLAVGDDEDDDGSNPDVWLTHLETGWTVSVFPDGYVTLENNIRPVPEWEMDGLSNPRIFSLWKLLANGDIEALRSQPWRKRS</sequence>